<organism evidence="3 4">
    <name type="scientific">Bifidobacterium amazonense</name>
    <dbReference type="NCBI Taxonomy" id="2809027"/>
    <lineage>
        <taxon>Bacteria</taxon>
        <taxon>Bacillati</taxon>
        <taxon>Actinomycetota</taxon>
        <taxon>Actinomycetes</taxon>
        <taxon>Bifidobacteriales</taxon>
        <taxon>Bifidobacteriaceae</taxon>
        <taxon>Bifidobacterium</taxon>
    </lineage>
</organism>
<evidence type="ECO:0000256" key="2">
    <source>
        <dbReference type="SAM" id="Phobius"/>
    </source>
</evidence>
<feature type="transmembrane region" description="Helical" evidence="2">
    <location>
        <begin position="169"/>
        <end position="187"/>
    </location>
</feature>
<dbReference type="Proteomes" id="UP000710815">
    <property type="component" value="Unassembled WGS sequence"/>
</dbReference>
<evidence type="ECO:0000313" key="3">
    <source>
        <dbReference type="EMBL" id="MCH9275393.1"/>
    </source>
</evidence>
<evidence type="ECO:0000256" key="1">
    <source>
        <dbReference type="SAM" id="MobiDB-lite"/>
    </source>
</evidence>
<protein>
    <submittedName>
        <fullName evidence="3">Sulfite exporter TauE/SafE family protein</fullName>
    </submittedName>
</protein>
<feature type="compositionally biased region" description="Basic and acidic residues" evidence="1">
    <location>
        <begin position="343"/>
        <end position="356"/>
    </location>
</feature>
<feature type="transmembrane region" description="Helical" evidence="2">
    <location>
        <begin position="84"/>
        <end position="115"/>
    </location>
</feature>
<gene>
    <name evidence="3" type="ORF">JS533_003760</name>
</gene>
<keyword evidence="2" id="KW-0812">Transmembrane</keyword>
<reference evidence="3 4" key="2">
    <citation type="journal article" date="2021" name="Syst. Appl. Microbiol.">
        <title>Phylogenetic classification of ten novel species belonging to the genus Bifidobacterium comprising B. phasiani sp. nov., B. pongonis sp. nov., B. saguinibicoloris sp. nov., B. colobi sp. nov., B. simiiventris sp. nov., B. santillanense sp. nov., B. miconis sp. nov., B. amazonense sp. nov., B. pluvialisilvae sp. nov., and B. miconisargentati sp. nov.</title>
        <authorList>
            <person name="Lugli G.A."/>
            <person name="Calvete-Torre I."/>
            <person name="Alessandri G."/>
            <person name="Milani C."/>
            <person name="Turroni F."/>
            <person name="Laiolo P."/>
            <person name="Ossiprandi M.C."/>
            <person name="Margolles A."/>
            <person name="Ruiz L."/>
            <person name="Ventura M."/>
        </authorList>
    </citation>
    <scope>NUCLEOTIDE SEQUENCE [LARGE SCALE GENOMIC DNA]</scope>
    <source>
        <strain evidence="3 4">MA1</strain>
    </source>
</reference>
<feature type="compositionally biased region" description="Low complexity" evidence="1">
    <location>
        <begin position="1"/>
        <end position="12"/>
    </location>
</feature>
<sequence length="553" mass="59583">MRNTTNATNTTNVRDAGKRTGRRNRRHIAVPISGVSAIRGRFRRSISKRLLWDWRTRVLLACASIPAVIETTYLIGVGDVGDTAVLFALLAIVGCLLMALLPRVGGWAVVALWAARCITPETTPFSLLFCLLMAVTIMAYLGIGMALLAVVAAQIAATSRMWLYPWDSSVFVIVCATAALSMVSLWLGSMMGWRERQEIEDQERAELLHRIADQQLATQLHHSVANDLTTILLLTRQLHPDAVVGDEADVGDFGSRGNPRNADGPGSRDDDRDDIDGNVRTGTNHIDANADGNVDDREATITLIERTAQDSLRKVRMLIAGLDRSDGREQVRPSPTGIVDRVDRAGIHDFDYPEHPDDSEDRNDPSGVDGPECLGNPITSDDIRDTVRRCDQSQRQLTVITSDELHTIAEEYDARLHANRLDGSIIVTGERRCFCAAGRKAALFDILREVVGNMMKYADPAAGYCIAVALAPGLATLSASNGVRGRNGAAGGSAVTGAATATGTASATDADDGDLSGGTGLARCRRMAASFGGEFTAEHDDGTWTILLRLPLV</sequence>
<keyword evidence="2" id="KW-1133">Transmembrane helix</keyword>
<evidence type="ECO:0000313" key="4">
    <source>
        <dbReference type="Proteomes" id="UP000710815"/>
    </source>
</evidence>
<feature type="region of interest" description="Disordered" evidence="1">
    <location>
        <begin position="1"/>
        <end position="21"/>
    </location>
</feature>
<dbReference type="Gene3D" id="3.30.565.10">
    <property type="entry name" value="Histidine kinase-like ATPase, C-terminal domain"/>
    <property type="match status" value="1"/>
</dbReference>
<proteinExistence type="predicted"/>
<accession>A0ABS9VTG6</accession>
<dbReference type="RefSeq" id="WP_241513189.1">
    <property type="nucleotide sequence ID" value="NZ_JAFEJT020000010.1"/>
</dbReference>
<reference evidence="3 4" key="1">
    <citation type="journal article" date="2021" name="Environ. Microbiol.">
        <title>Genetic insights into the dark matter of the mammalian gut microbiota through targeted genome reconstruction.</title>
        <authorList>
            <person name="Lugli G.A."/>
            <person name="Alessandri G."/>
            <person name="Milani C."/>
            <person name="Viappiani A."/>
            <person name="Fontana F."/>
            <person name="Tarracchini C."/>
            <person name="Mancabelli L."/>
            <person name="Argentini C."/>
            <person name="Ruiz L."/>
            <person name="Margolles A."/>
            <person name="van Sinderen D."/>
            <person name="Turroni F."/>
            <person name="Ventura M."/>
        </authorList>
    </citation>
    <scope>NUCLEOTIDE SEQUENCE [LARGE SCALE GENOMIC DNA]</scope>
    <source>
        <strain evidence="3 4">MA1</strain>
    </source>
</reference>
<feature type="region of interest" description="Disordered" evidence="1">
    <location>
        <begin position="246"/>
        <end position="292"/>
    </location>
</feature>
<keyword evidence="2" id="KW-0472">Membrane</keyword>
<dbReference type="EMBL" id="JAFEJT020000010">
    <property type="protein sequence ID" value="MCH9275393.1"/>
    <property type="molecule type" value="Genomic_DNA"/>
</dbReference>
<feature type="region of interest" description="Disordered" evidence="1">
    <location>
        <begin position="343"/>
        <end position="380"/>
    </location>
</feature>
<comment type="caution">
    <text evidence="3">The sequence shown here is derived from an EMBL/GenBank/DDBJ whole genome shotgun (WGS) entry which is preliminary data.</text>
</comment>
<feature type="transmembrane region" description="Helical" evidence="2">
    <location>
        <begin position="127"/>
        <end position="157"/>
    </location>
</feature>
<keyword evidence="4" id="KW-1185">Reference proteome</keyword>
<dbReference type="InterPro" id="IPR036890">
    <property type="entry name" value="HATPase_C_sf"/>
</dbReference>
<feature type="transmembrane region" description="Helical" evidence="2">
    <location>
        <begin position="58"/>
        <end position="78"/>
    </location>
</feature>
<name>A0ABS9VTG6_9BIFI</name>